<name>A0A835HAM3_9MAGN</name>
<dbReference type="InterPro" id="IPR002885">
    <property type="entry name" value="PPR_rpt"/>
</dbReference>
<dbReference type="Pfam" id="PF20431">
    <property type="entry name" value="E_motif"/>
    <property type="match status" value="1"/>
</dbReference>
<dbReference type="InterPro" id="IPR046848">
    <property type="entry name" value="E_motif"/>
</dbReference>
<dbReference type="PANTHER" id="PTHR47926">
    <property type="entry name" value="PENTATRICOPEPTIDE REPEAT-CONTAINING PROTEIN"/>
    <property type="match status" value="1"/>
</dbReference>
<evidence type="ECO:0000256" key="1">
    <source>
        <dbReference type="ARBA" id="ARBA00022737"/>
    </source>
</evidence>
<evidence type="ECO:0008006" key="5">
    <source>
        <dbReference type="Google" id="ProtNLM"/>
    </source>
</evidence>
<dbReference type="GO" id="GO:0003723">
    <property type="term" value="F:RNA binding"/>
    <property type="evidence" value="ECO:0007669"/>
    <property type="project" value="InterPro"/>
</dbReference>
<dbReference type="PANTHER" id="PTHR47926:SF502">
    <property type="entry name" value="SELENIUM BINDING PROTEIN"/>
    <property type="match status" value="1"/>
</dbReference>
<keyword evidence="1" id="KW-0677">Repeat</keyword>
<dbReference type="EMBL" id="JADFTS010000007">
    <property type="protein sequence ID" value="KAF9596386.1"/>
    <property type="molecule type" value="Genomic_DNA"/>
</dbReference>
<feature type="repeat" description="PPR" evidence="2">
    <location>
        <begin position="44"/>
        <end position="78"/>
    </location>
</feature>
<dbReference type="AlphaFoldDB" id="A0A835HAM3"/>
<accession>A0A835HAM3</accession>
<dbReference type="Pfam" id="PF01535">
    <property type="entry name" value="PPR"/>
    <property type="match status" value="1"/>
</dbReference>
<organism evidence="3 4">
    <name type="scientific">Coptis chinensis</name>
    <dbReference type="NCBI Taxonomy" id="261450"/>
    <lineage>
        <taxon>Eukaryota</taxon>
        <taxon>Viridiplantae</taxon>
        <taxon>Streptophyta</taxon>
        <taxon>Embryophyta</taxon>
        <taxon>Tracheophyta</taxon>
        <taxon>Spermatophyta</taxon>
        <taxon>Magnoliopsida</taxon>
        <taxon>Ranunculales</taxon>
        <taxon>Ranunculaceae</taxon>
        <taxon>Coptidoideae</taxon>
        <taxon>Coptis</taxon>
    </lineage>
</organism>
<dbReference type="InterPro" id="IPR011990">
    <property type="entry name" value="TPR-like_helical_dom_sf"/>
</dbReference>
<comment type="caution">
    <text evidence="3">The sequence shown here is derived from an EMBL/GenBank/DDBJ whole genome shotgun (WGS) entry which is preliminary data.</text>
</comment>
<dbReference type="Gene3D" id="1.25.40.10">
    <property type="entry name" value="Tetratricopeptide repeat domain"/>
    <property type="match status" value="1"/>
</dbReference>
<dbReference type="InterPro" id="IPR046960">
    <property type="entry name" value="PPR_At4g14850-like_plant"/>
</dbReference>
<dbReference type="PROSITE" id="PS51375">
    <property type="entry name" value="PPR"/>
    <property type="match status" value="1"/>
</dbReference>
<evidence type="ECO:0000313" key="4">
    <source>
        <dbReference type="Proteomes" id="UP000631114"/>
    </source>
</evidence>
<evidence type="ECO:0000313" key="3">
    <source>
        <dbReference type="EMBL" id="KAF9596386.1"/>
    </source>
</evidence>
<dbReference type="GO" id="GO:0099402">
    <property type="term" value="P:plant organ development"/>
    <property type="evidence" value="ECO:0007669"/>
    <property type="project" value="UniProtKB-ARBA"/>
</dbReference>
<dbReference type="OrthoDB" id="1927484at2759"/>
<dbReference type="GO" id="GO:0009451">
    <property type="term" value="P:RNA modification"/>
    <property type="evidence" value="ECO:0007669"/>
    <property type="project" value="InterPro"/>
</dbReference>
<evidence type="ECO:0000256" key="2">
    <source>
        <dbReference type="PROSITE-ProRule" id="PRU00708"/>
    </source>
</evidence>
<reference evidence="3 4" key="1">
    <citation type="submission" date="2020-10" db="EMBL/GenBank/DDBJ databases">
        <title>The Coptis chinensis genome and diversification of protoberbering-type alkaloids.</title>
        <authorList>
            <person name="Wang B."/>
            <person name="Shu S."/>
            <person name="Song C."/>
            <person name="Liu Y."/>
        </authorList>
    </citation>
    <scope>NUCLEOTIDE SEQUENCE [LARGE SCALE GENOMIC DNA]</scope>
    <source>
        <strain evidence="3">HL-2020</strain>
        <tissue evidence="3">Leaf</tissue>
    </source>
</reference>
<keyword evidence="4" id="KW-1185">Reference proteome</keyword>
<sequence>MQSGEYKPTHFTYSSIYSACASIGAVEQGKWVHAHMTKAGLMLIAFVGNTLVDMYSKAGSFKDAKKIFDRLEKKDVVSWNSILGVPTTDLRRKLAFDRAQCFIKAMPIETNAAVWGALLSACRIHENVELGIIAAECVFELDPHDSDLPVLLANMYASAGRWSDAAEARQMMKDIKLKKEPACSWMEVANAVHMLVANDQHPQIEEIRGMWEKN</sequence>
<dbReference type="FunFam" id="1.25.40.10:FF:000158">
    <property type="entry name" value="pentatricopeptide repeat-containing protein At2g33680"/>
    <property type="match status" value="1"/>
</dbReference>
<dbReference type="SUPFAM" id="SSF48452">
    <property type="entry name" value="TPR-like"/>
    <property type="match status" value="1"/>
</dbReference>
<dbReference type="NCBIfam" id="TIGR00756">
    <property type="entry name" value="PPR"/>
    <property type="match status" value="1"/>
</dbReference>
<dbReference type="Proteomes" id="UP000631114">
    <property type="component" value="Unassembled WGS sequence"/>
</dbReference>
<gene>
    <name evidence="3" type="ORF">IFM89_009734</name>
</gene>
<proteinExistence type="predicted"/>
<protein>
    <recommendedName>
        <fullName evidence="5">Pentatricopeptide repeat-containing protein</fullName>
    </recommendedName>
</protein>